<evidence type="ECO:0000313" key="7">
    <source>
        <dbReference type="EMBL" id="GMT14297.1"/>
    </source>
</evidence>
<comment type="subunit">
    <text evidence="5">Interacts with HSPA5/BiP; interaction is direct. Interacts with ERN1/IRE1 (via the luminal region). Interacts with DERL1.</text>
</comment>
<comment type="function">
    <text evidence="4">Co-chaperone for Hsp70 protein HSPA5/BiP that acts as a key repressor of the ERN1/IRE1-mediated unfolded protein response (UPR). J domain-containing co-chaperones stimulate the ATPase activity of Hsp70 proteins and are required for efficient substrate recognition by Hsp70 proteins. In the unstressed endoplasmic reticulum, interacts with the luminal region of ERN1/IRE1 and selectively recruits HSPA5/BiP: HSPA5/BiP disrupts the dimerization of the active ERN1/IRE1 luminal region, thereby inactivating ERN1/IRE1. Also involved in endoplasmic reticulum-associated degradation (ERAD) of misfolded proteins. Required for survival of B-cell progenitors and normal antibody production.</text>
</comment>
<evidence type="ECO:0000256" key="2">
    <source>
        <dbReference type="ARBA" id="ARBA00040158"/>
    </source>
</evidence>
<gene>
    <name evidence="7" type="ORF">PFISCL1PPCAC_5594</name>
</gene>
<evidence type="ECO:0000256" key="3">
    <source>
        <dbReference type="ARBA" id="ARBA00041533"/>
    </source>
</evidence>
<dbReference type="PROSITE" id="PS50076">
    <property type="entry name" value="DNAJ_2"/>
    <property type="match status" value="1"/>
</dbReference>
<evidence type="ECO:0000256" key="1">
    <source>
        <dbReference type="ARBA" id="ARBA00023186"/>
    </source>
</evidence>
<dbReference type="InterPro" id="IPR001623">
    <property type="entry name" value="DnaJ_domain"/>
</dbReference>
<proteinExistence type="predicted"/>
<dbReference type="PROSITE" id="PS00636">
    <property type="entry name" value="DNAJ_1"/>
    <property type="match status" value="1"/>
</dbReference>
<evidence type="ECO:0000256" key="4">
    <source>
        <dbReference type="ARBA" id="ARBA00045428"/>
    </source>
</evidence>
<dbReference type="AlphaFoldDB" id="A0AAV5V674"/>
<evidence type="ECO:0000259" key="6">
    <source>
        <dbReference type="PROSITE" id="PS50076"/>
    </source>
</evidence>
<organism evidence="7 8">
    <name type="scientific">Pristionchus fissidentatus</name>
    <dbReference type="NCBI Taxonomy" id="1538716"/>
    <lineage>
        <taxon>Eukaryota</taxon>
        <taxon>Metazoa</taxon>
        <taxon>Ecdysozoa</taxon>
        <taxon>Nematoda</taxon>
        <taxon>Chromadorea</taxon>
        <taxon>Rhabditida</taxon>
        <taxon>Rhabditina</taxon>
        <taxon>Diplogasteromorpha</taxon>
        <taxon>Diplogasteroidea</taxon>
        <taxon>Neodiplogasteridae</taxon>
        <taxon>Pristionchus</taxon>
    </lineage>
</organism>
<dbReference type="PRINTS" id="PR00625">
    <property type="entry name" value="JDOMAIN"/>
</dbReference>
<dbReference type="CDD" id="cd06257">
    <property type="entry name" value="DnaJ"/>
    <property type="match status" value="1"/>
</dbReference>
<dbReference type="InterPro" id="IPR018253">
    <property type="entry name" value="DnaJ_domain_CS"/>
</dbReference>
<dbReference type="Pfam" id="PF00226">
    <property type="entry name" value="DnaJ"/>
    <property type="match status" value="1"/>
</dbReference>
<protein>
    <recommendedName>
        <fullName evidence="2">DnaJ homolog subfamily B member 9</fullName>
    </recommendedName>
    <alternativeName>
        <fullName evidence="3">Endoplasmic reticulum DNA J domain-containing protein 4</fullName>
    </alternativeName>
</protein>
<keyword evidence="8" id="KW-1185">Reference proteome</keyword>
<evidence type="ECO:0000256" key="5">
    <source>
        <dbReference type="ARBA" id="ARBA00046365"/>
    </source>
</evidence>
<dbReference type="InterPro" id="IPR051948">
    <property type="entry name" value="Hsp70_co-chaperone_J-domain"/>
</dbReference>
<dbReference type="Gene3D" id="1.10.287.110">
    <property type="entry name" value="DnaJ domain"/>
    <property type="match status" value="1"/>
</dbReference>
<name>A0AAV5V674_9BILA</name>
<feature type="domain" description="J" evidence="6">
    <location>
        <begin position="8"/>
        <end position="72"/>
    </location>
</feature>
<accession>A0AAV5V674</accession>
<dbReference type="GO" id="GO:0051787">
    <property type="term" value="F:misfolded protein binding"/>
    <property type="evidence" value="ECO:0007669"/>
    <property type="project" value="TreeGrafter"/>
</dbReference>
<dbReference type="EMBL" id="BTSY01000002">
    <property type="protein sequence ID" value="GMT14297.1"/>
    <property type="molecule type" value="Genomic_DNA"/>
</dbReference>
<evidence type="ECO:0000313" key="8">
    <source>
        <dbReference type="Proteomes" id="UP001432322"/>
    </source>
</evidence>
<dbReference type="SUPFAM" id="SSF46565">
    <property type="entry name" value="Chaperone J-domain"/>
    <property type="match status" value="1"/>
</dbReference>
<dbReference type="GO" id="GO:0051087">
    <property type="term" value="F:protein-folding chaperone binding"/>
    <property type="evidence" value="ECO:0007669"/>
    <property type="project" value="TreeGrafter"/>
</dbReference>
<dbReference type="PANTHER" id="PTHR44360">
    <property type="entry name" value="DNAJ HOMOLOG SUBFAMILY B MEMBER 9"/>
    <property type="match status" value="1"/>
</dbReference>
<dbReference type="GO" id="GO:0005783">
    <property type="term" value="C:endoplasmic reticulum"/>
    <property type="evidence" value="ECO:0007669"/>
    <property type="project" value="TreeGrafter"/>
</dbReference>
<dbReference type="SMART" id="SM00271">
    <property type="entry name" value="DnaJ"/>
    <property type="match status" value="1"/>
</dbReference>
<dbReference type="Proteomes" id="UP001432322">
    <property type="component" value="Unassembled WGS sequence"/>
</dbReference>
<dbReference type="GO" id="GO:0036503">
    <property type="term" value="P:ERAD pathway"/>
    <property type="evidence" value="ECO:0007669"/>
    <property type="project" value="TreeGrafter"/>
</dbReference>
<sequence>MVAARDKNYYEVLGLTKNASQEEIKRAYRSLALKYHPDKNNDVDAEAKFKEIAVAFEILSDDESRRKYDREEMGTTFGDFHFGFHMGPMSMFKDFFQKETLHRPGMQMPANPGPQKTMFFDF</sequence>
<reference evidence="7" key="1">
    <citation type="submission" date="2023-10" db="EMBL/GenBank/DDBJ databases">
        <title>Genome assembly of Pristionchus species.</title>
        <authorList>
            <person name="Yoshida K."/>
            <person name="Sommer R.J."/>
        </authorList>
    </citation>
    <scope>NUCLEOTIDE SEQUENCE</scope>
    <source>
        <strain evidence="7">RS5133</strain>
    </source>
</reference>
<keyword evidence="1" id="KW-0143">Chaperone</keyword>
<dbReference type="PANTHER" id="PTHR44360:SF1">
    <property type="entry name" value="DNAJ HOMOLOG SUBFAMILY B MEMBER 9"/>
    <property type="match status" value="1"/>
</dbReference>
<dbReference type="InterPro" id="IPR036869">
    <property type="entry name" value="J_dom_sf"/>
</dbReference>
<comment type="caution">
    <text evidence="7">The sequence shown here is derived from an EMBL/GenBank/DDBJ whole genome shotgun (WGS) entry which is preliminary data.</text>
</comment>